<protein>
    <recommendedName>
        <fullName evidence="1">non-specific serine/threonine protein kinase</fullName>
        <ecNumber evidence="1">2.7.11.1</ecNumber>
    </recommendedName>
</protein>
<dbReference type="SUPFAM" id="SSF56112">
    <property type="entry name" value="Protein kinase-like (PK-like)"/>
    <property type="match status" value="1"/>
</dbReference>
<dbReference type="EMBL" id="CM007656">
    <property type="protein sequence ID" value="ONI01530.1"/>
    <property type="molecule type" value="Genomic_DNA"/>
</dbReference>
<dbReference type="InterPro" id="IPR000719">
    <property type="entry name" value="Prot_kinase_dom"/>
</dbReference>
<keyword evidence="4" id="KW-0547">Nucleotide-binding</keyword>
<keyword evidence="2" id="KW-0723">Serine/threonine-protein kinase</keyword>
<comment type="catalytic activity">
    <reaction evidence="8">
        <text>L-seryl-[protein] + ATP = O-phospho-L-seryl-[protein] + ADP + H(+)</text>
        <dbReference type="Rhea" id="RHEA:17989"/>
        <dbReference type="Rhea" id="RHEA-COMP:9863"/>
        <dbReference type="Rhea" id="RHEA-COMP:11604"/>
        <dbReference type="ChEBI" id="CHEBI:15378"/>
        <dbReference type="ChEBI" id="CHEBI:29999"/>
        <dbReference type="ChEBI" id="CHEBI:30616"/>
        <dbReference type="ChEBI" id="CHEBI:83421"/>
        <dbReference type="ChEBI" id="CHEBI:456216"/>
        <dbReference type="EC" id="2.7.11.1"/>
    </reaction>
</comment>
<comment type="catalytic activity">
    <reaction evidence="7">
        <text>L-threonyl-[protein] + ATP = O-phospho-L-threonyl-[protein] + ADP + H(+)</text>
        <dbReference type="Rhea" id="RHEA:46608"/>
        <dbReference type="Rhea" id="RHEA-COMP:11060"/>
        <dbReference type="Rhea" id="RHEA-COMP:11605"/>
        <dbReference type="ChEBI" id="CHEBI:15378"/>
        <dbReference type="ChEBI" id="CHEBI:30013"/>
        <dbReference type="ChEBI" id="CHEBI:30616"/>
        <dbReference type="ChEBI" id="CHEBI:61977"/>
        <dbReference type="ChEBI" id="CHEBI:456216"/>
        <dbReference type="EC" id="2.7.11.1"/>
    </reaction>
</comment>
<dbReference type="eggNOG" id="ENOG502QSUU">
    <property type="taxonomic scope" value="Eukaryota"/>
</dbReference>
<dbReference type="Gramene" id="ONI01530">
    <property type="protein sequence ID" value="ONI01530"/>
    <property type="gene ID" value="PRUPE_6G144500"/>
</dbReference>
<reference evidence="10 11" key="1">
    <citation type="journal article" date="2013" name="Nat. Genet.">
        <title>The high-quality draft genome of peach (Prunus persica) identifies unique patterns of genetic diversity, domestication and genome evolution.</title>
        <authorList>
            <consortium name="International Peach Genome Initiative"/>
            <person name="Verde I."/>
            <person name="Abbott A.G."/>
            <person name="Scalabrin S."/>
            <person name="Jung S."/>
            <person name="Shu S."/>
            <person name="Marroni F."/>
            <person name="Zhebentyayeva T."/>
            <person name="Dettori M.T."/>
            <person name="Grimwood J."/>
            <person name="Cattonaro F."/>
            <person name="Zuccolo A."/>
            <person name="Rossini L."/>
            <person name="Jenkins J."/>
            <person name="Vendramin E."/>
            <person name="Meisel L.A."/>
            <person name="Decroocq V."/>
            <person name="Sosinski B."/>
            <person name="Prochnik S."/>
            <person name="Mitros T."/>
            <person name="Policriti A."/>
            <person name="Cipriani G."/>
            <person name="Dondini L."/>
            <person name="Ficklin S."/>
            <person name="Goodstein D.M."/>
            <person name="Xuan P."/>
            <person name="Del Fabbro C."/>
            <person name="Aramini V."/>
            <person name="Copetti D."/>
            <person name="Gonzalez S."/>
            <person name="Horner D.S."/>
            <person name="Falchi R."/>
            <person name="Lucas S."/>
            <person name="Mica E."/>
            <person name="Maldonado J."/>
            <person name="Lazzari B."/>
            <person name="Bielenberg D."/>
            <person name="Pirona R."/>
            <person name="Miculan M."/>
            <person name="Barakat A."/>
            <person name="Testolin R."/>
            <person name="Stella A."/>
            <person name="Tartarini S."/>
            <person name="Tonutti P."/>
            <person name="Arus P."/>
            <person name="Orellana A."/>
            <person name="Wells C."/>
            <person name="Main D."/>
            <person name="Vizzotto G."/>
            <person name="Silva H."/>
            <person name="Salamini F."/>
            <person name="Schmutz J."/>
            <person name="Morgante M."/>
            <person name="Rokhsar D.S."/>
        </authorList>
    </citation>
    <scope>NUCLEOTIDE SEQUENCE [LARGE SCALE GENOMIC DNA]</scope>
    <source>
        <strain evidence="11">cv. Nemared</strain>
    </source>
</reference>
<evidence type="ECO:0000256" key="8">
    <source>
        <dbReference type="ARBA" id="ARBA00048679"/>
    </source>
</evidence>
<dbReference type="GO" id="GO:0007165">
    <property type="term" value="P:signal transduction"/>
    <property type="evidence" value="ECO:0000318"/>
    <property type="project" value="GO_Central"/>
</dbReference>
<dbReference type="SMART" id="SM00219">
    <property type="entry name" value="TyrKc"/>
    <property type="match status" value="1"/>
</dbReference>
<evidence type="ECO:0000256" key="7">
    <source>
        <dbReference type="ARBA" id="ARBA00047899"/>
    </source>
</evidence>
<gene>
    <name evidence="10" type="ORF">PRUPE_6G144500</name>
</gene>
<dbReference type="FunFam" id="1.10.510.10:FF:001023">
    <property type="entry name" value="Os07g0541700 protein"/>
    <property type="match status" value="1"/>
</dbReference>
<dbReference type="InterPro" id="IPR020635">
    <property type="entry name" value="Tyr_kinase_cat_dom"/>
</dbReference>
<dbReference type="GO" id="GO:0004674">
    <property type="term" value="F:protein serine/threonine kinase activity"/>
    <property type="evidence" value="ECO:0000318"/>
    <property type="project" value="GO_Central"/>
</dbReference>
<accession>M5WMF0</accession>
<evidence type="ECO:0000256" key="5">
    <source>
        <dbReference type="ARBA" id="ARBA00022777"/>
    </source>
</evidence>
<keyword evidence="3" id="KW-0808">Transferase</keyword>
<evidence type="ECO:0000313" key="10">
    <source>
        <dbReference type="EMBL" id="ONI01530.1"/>
    </source>
</evidence>
<evidence type="ECO:0000256" key="3">
    <source>
        <dbReference type="ARBA" id="ARBA00022679"/>
    </source>
</evidence>
<dbReference type="PANTHER" id="PTHR27002:SF932">
    <property type="entry name" value="RECEPTOR-LIKE SERINE_THREONINE-PROTEIN KINASE"/>
    <property type="match status" value="1"/>
</dbReference>
<evidence type="ECO:0000256" key="4">
    <source>
        <dbReference type="ARBA" id="ARBA00022741"/>
    </source>
</evidence>
<dbReference type="GO" id="GO:0004713">
    <property type="term" value="F:protein tyrosine kinase activity"/>
    <property type="evidence" value="ECO:0007669"/>
    <property type="project" value="InterPro"/>
</dbReference>
<dbReference type="Proteomes" id="UP000006882">
    <property type="component" value="Chromosome G6"/>
</dbReference>
<evidence type="ECO:0000259" key="9">
    <source>
        <dbReference type="PROSITE" id="PS50011"/>
    </source>
</evidence>
<dbReference type="Gene3D" id="1.10.510.10">
    <property type="entry name" value="Transferase(Phosphotransferase) domain 1"/>
    <property type="match status" value="1"/>
</dbReference>
<evidence type="ECO:0000313" key="11">
    <source>
        <dbReference type="Proteomes" id="UP000006882"/>
    </source>
</evidence>
<evidence type="ECO:0000256" key="2">
    <source>
        <dbReference type="ARBA" id="ARBA00022527"/>
    </source>
</evidence>
<evidence type="ECO:0000256" key="1">
    <source>
        <dbReference type="ARBA" id="ARBA00012513"/>
    </source>
</evidence>
<dbReference type="PANTHER" id="PTHR27002">
    <property type="entry name" value="RECEPTOR-LIKE SERINE/THREONINE-PROTEIN KINASE SD1-8"/>
    <property type="match status" value="1"/>
</dbReference>
<dbReference type="Pfam" id="PF07714">
    <property type="entry name" value="PK_Tyr_Ser-Thr"/>
    <property type="match status" value="1"/>
</dbReference>
<feature type="domain" description="Protein kinase" evidence="9">
    <location>
        <begin position="7"/>
        <end position="225"/>
    </location>
</feature>
<keyword evidence="5" id="KW-0418">Kinase</keyword>
<name>M5WMF0_PRUPE</name>
<evidence type="ECO:0000256" key="6">
    <source>
        <dbReference type="ARBA" id="ARBA00022840"/>
    </source>
</evidence>
<sequence length="225" mass="26241">MAYVHQNTLASFDSNGIFGIGIEKVWYIHKGNLLGLQEVVVKILLRRTDQGLEEFKNEISLIAKLQHRNLFRLLGYCIQEKENMFYEYKPNKIFDFFLFNPSKQSLLDWRKHFDIIEGIARRVFYVNQDSRLRKIPCDLKRSNILLNGHMTPQISELGMEIIFGMSQNEAYTTRVVGTYSYMSPEYAMEDLFSVKAVYSFAVELLEIVSGRRNNGLRSSEHSSFI</sequence>
<keyword evidence="11" id="KW-1185">Reference proteome</keyword>
<dbReference type="HOGENOM" id="CLU_000288_21_4_1"/>
<dbReference type="GO" id="GO:0005524">
    <property type="term" value="F:ATP binding"/>
    <property type="evidence" value="ECO:0007669"/>
    <property type="project" value="UniProtKB-KW"/>
</dbReference>
<dbReference type="PROSITE" id="PS50011">
    <property type="entry name" value="PROTEIN_KINASE_DOM"/>
    <property type="match status" value="1"/>
</dbReference>
<dbReference type="Gene3D" id="3.30.200.20">
    <property type="entry name" value="Phosphorylase Kinase, domain 1"/>
    <property type="match status" value="1"/>
</dbReference>
<dbReference type="GO" id="GO:0006955">
    <property type="term" value="P:immune response"/>
    <property type="evidence" value="ECO:0000318"/>
    <property type="project" value="GO_Central"/>
</dbReference>
<dbReference type="GO" id="GO:0005886">
    <property type="term" value="C:plasma membrane"/>
    <property type="evidence" value="ECO:0000318"/>
    <property type="project" value="GO_Central"/>
</dbReference>
<dbReference type="AlphaFoldDB" id="M5WMF0"/>
<dbReference type="InterPro" id="IPR001245">
    <property type="entry name" value="Ser-Thr/Tyr_kinase_cat_dom"/>
</dbReference>
<dbReference type="InterPro" id="IPR011009">
    <property type="entry name" value="Kinase-like_dom_sf"/>
</dbReference>
<proteinExistence type="predicted"/>
<keyword evidence="6" id="KW-0067">ATP-binding</keyword>
<dbReference type="EC" id="2.7.11.1" evidence="1"/>
<organism evidence="10 11">
    <name type="scientific">Prunus persica</name>
    <name type="common">Peach</name>
    <name type="synonym">Amygdalus persica</name>
    <dbReference type="NCBI Taxonomy" id="3760"/>
    <lineage>
        <taxon>Eukaryota</taxon>
        <taxon>Viridiplantae</taxon>
        <taxon>Streptophyta</taxon>
        <taxon>Embryophyta</taxon>
        <taxon>Tracheophyta</taxon>
        <taxon>Spermatophyta</taxon>
        <taxon>Magnoliopsida</taxon>
        <taxon>eudicotyledons</taxon>
        <taxon>Gunneridae</taxon>
        <taxon>Pentapetalae</taxon>
        <taxon>rosids</taxon>
        <taxon>fabids</taxon>
        <taxon>Rosales</taxon>
        <taxon>Rosaceae</taxon>
        <taxon>Amygdaloideae</taxon>
        <taxon>Amygdaleae</taxon>
        <taxon>Prunus</taxon>
    </lineage>
</organism>